<dbReference type="OrthoDB" id="284322at2759"/>
<dbReference type="InterPro" id="IPR046350">
    <property type="entry name" value="Cystatin_sf"/>
</dbReference>
<accession>A0A391NJ89</accession>
<dbReference type="EMBL" id="BDIP01000351">
    <property type="protein sequence ID" value="GCA62241.1"/>
    <property type="molecule type" value="Genomic_DNA"/>
</dbReference>
<dbReference type="InterPro" id="IPR047155">
    <property type="entry name" value="COMMD4/6/7/8"/>
</dbReference>
<dbReference type="AlphaFoldDB" id="A0A391NJ89"/>
<dbReference type="Pfam" id="PF21672">
    <property type="entry name" value="COMM_HN"/>
    <property type="match status" value="1"/>
</dbReference>
<comment type="caution">
    <text evidence="1">The sequence shown here is derived from an EMBL/GenBank/DDBJ whole genome shotgun (WGS) entry which is preliminary data.</text>
</comment>
<reference evidence="1 2" key="1">
    <citation type="journal article" date="2018" name="PLoS ONE">
        <title>The draft genome of Kipferlia bialata reveals reductive genome evolution in fornicate parasites.</title>
        <authorList>
            <person name="Tanifuji G."/>
            <person name="Takabayashi S."/>
            <person name="Kume K."/>
            <person name="Takagi M."/>
            <person name="Nakayama T."/>
            <person name="Kamikawa R."/>
            <person name="Inagaki Y."/>
            <person name="Hashimoto T."/>
        </authorList>
    </citation>
    <scope>NUCLEOTIDE SEQUENCE [LARGE SCALE GENOMIC DNA]</scope>
    <source>
        <strain evidence="1">NY0173</strain>
    </source>
</reference>
<gene>
    <name evidence="1" type="ORF">KIPB_002216</name>
</gene>
<dbReference type="Proteomes" id="UP000265618">
    <property type="component" value="Unassembled WGS sequence"/>
</dbReference>
<organism evidence="1 2">
    <name type="scientific">Kipferlia bialata</name>
    <dbReference type="NCBI Taxonomy" id="797122"/>
    <lineage>
        <taxon>Eukaryota</taxon>
        <taxon>Metamonada</taxon>
        <taxon>Carpediemonas-like organisms</taxon>
        <taxon>Kipferlia</taxon>
    </lineage>
</organism>
<dbReference type="PANTHER" id="PTHR16231">
    <property type="entry name" value="COMM DOMAIN-CONTAINING PROTEIN 4-8 FAMILY MEMBER"/>
    <property type="match status" value="1"/>
</dbReference>
<proteinExistence type="predicted"/>
<sequence>MPFLCFGGAEPADWILQETGTLASMAESTVSVVAAQVARKLTGGEPNYGDLREESTRSRFSTSDARSVMSCMHYIFLNAASHNVSGETLESELEMLGLSTEHAASMASHYTQDIPSYIENNDQWPKVLDAALTSLNKWRFTLFGVLDNKYILQRVESIATQVVSGVNTKVVLKLSLGTVLERHEFEVYRDFDGKCQVTSHNVQ</sequence>
<name>A0A391NJ89_9EUKA</name>
<evidence type="ECO:0000313" key="2">
    <source>
        <dbReference type="Proteomes" id="UP000265618"/>
    </source>
</evidence>
<dbReference type="SUPFAM" id="SSF54403">
    <property type="entry name" value="Cystatin/monellin"/>
    <property type="match status" value="1"/>
</dbReference>
<evidence type="ECO:0000313" key="1">
    <source>
        <dbReference type="EMBL" id="GCA62241.1"/>
    </source>
</evidence>
<protein>
    <submittedName>
        <fullName evidence="1">Hypertension-related calcium-regulated gene protein</fullName>
    </submittedName>
</protein>
<keyword evidence="2" id="KW-1185">Reference proteome</keyword>
<dbReference type="PANTHER" id="PTHR16231:SF4">
    <property type="entry name" value="COMM DOMAIN-CONTAINING PROTEIN 4"/>
    <property type="match status" value="1"/>
</dbReference>